<dbReference type="PANTHER" id="PTHR17901">
    <property type="entry name" value="MAGNESIUM-DEPENDENT PHOSPHATASE 1 MDP1"/>
    <property type="match status" value="1"/>
</dbReference>
<sequence length="219" mass="23538">MGDDAPGGGGSAASTGQAADSDTEGAAAPEGRAPPARVPRCFVFDLDNCCWTPEMYQMSSGFSYDGARNVCRSRRGGETVRLLGDVAHVWNTIRTDPAFGGAAIAVASCCDEPAWARELLALFEVSEGIKMQDCIAHTEIRFGNKQTHLRRISEVLKIPLEDMVFFDDQHGHCRNARALGVVSVQVPHGGVTRAAFKQILDEFAQSEPGRARAARAETT</sequence>
<accession>A0ABN9RXF9</accession>
<dbReference type="InterPro" id="IPR010036">
    <property type="entry name" value="MDP_1_eu_arc"/>
</dbReference>
<dbReference type="Gene3D" id="3.40.50.1000">
    <property type="entry name" value="HAD superfamily/HAD-like"/>
    <property type="match status" value="1"/>
</dbReference>
<comment type="caution">
    <text evidence="2">The sequence shown here is derived from an EMBL/GenBank/DDBJ whole genome shotgun (WGS) entry which is preliminary data.</text>
</comment>
<evidence type="ECO:0000256" key="1">
    <source>
        <dbReference type="SAM" id="MobiDB-lite"/>
    </source>
</evidence>
<reference evidence="2" key="1">
    <citation type="submission" date="2023-10" db="EMBL/GenBank/DDBJ databases">
        <authorList>
            <person name="Chen Y."/>
            <person name="Shah S."/>
            <person name="Dougan E. K."/>
            <person name="Thang M."/>
            <person name="Chan C."/>
        </authorList>
    </citation>
    <scope>NUCLEOTIDE SEQUENCE [LARGE SCALE GENOMIC DNA]</scope>
</reference>
<feature type="compositionally biased region" description="Gly residues" evidence="1">
    <location>
        <begin position="1"/>
        <end position="11"/>
    </location>
</feature>
<dbReference type="SUPFAM" id="SSF56784">
    <property type="entry name" value="HAD-like"/>
    <property type="match status" value="1"/>
</dbReference>
<feature type="region of interest" description="Disordered" evidence="1">
    <location>
        <begin position="1"/>
        <end position="34"/>
    </location>
</feature>
<organism evidence="2 3">
    <name type="scientific">Prorocentrum cordatum</name>
    <dbReference type="NCBI Taxonomy" id="2364126"/>
    <lineage>
        <taxon>Eukaryota</taxon>
        <taxon>Sar</taxon>
        <taxon>Alveolata</taxon>
        <taxon>Dinophyceae</taxon>
        <taxon>Prorocentrales</taxon>
        <taxon>Prorocentraceae</taxon>
        <taxon>Prorocentrum</taxon>
    </lineage>
</organism>
<proteinExistence type="predicted"/>
<dbReference type="EMBL" id="CAUYUJ010008446">
    <property type="protein sequence ID" value="CAK0823975.1"/>
    <property type="molecule type" value="Genomic_DNA"/>
</dbReference>
<gene>
    <name evidence="2" type="ORF">PCOR1329_LOCUS24513</name>
</gene>
<dbReference type="Pfam" id="PF12689">
    <property type="entry name" value="Acid_PPase"/>
    <property type="match status" value="1"/>
</dbReference>
<feature type="compositionally biased region" description="Low complexity" evidence="1">
    <location>
        <begin position="12"/>
        <end position="34"/>
    </location>
</feature>
<dbReference type="Proteomes" id="UP001189429">
    <property type="component" value="Unassembled WGS sequence"/>
</dbReference>
<dbReference type="InterPro" id="IPR010033">
    <property type="entry name" value="HAD_SF_ppase_IIIC"/>
</dbReference>
<dbReference type="PANTHER" id="PTHR17901:SF14">
    <property type="entry name" value="MAGNESIUM-DEPENDENT PHOSPHATASE 1"/>
    <property type="match status" value="1"/>
</dbReference>
<evidence type="ECO:0008006" key="4">
    <source>
        <dbReference type="Google" id="ProtNLM"/>
    </source>
</evidence>
<dbReference type="NCBIfam" id="TIGR01681">
    <property type="entry name" value="HAD-SF-IIIC"/>
    <property type="match status" value="1"/>
</dbReference>
<dbReference type="NCBIfam" id="TIGR01685">
    <property type="entry name" value="MDP-1"/>
    <property type="match status" value="1"/>
</dbReference>
<name>A0ABN9RXF9_9DINO</name>
<dbReference type="InterPro" id="IPR023214">
    <property type="entry name" value="HAD_sf"/>
</dbReference>
<keyword evidence="3" id="KW-1185">Reference proteome</keyword>
<evidence type="ECO:0000313" key="2">
    <source>
        <dbReference type="EMBL" id="CAK0823975.1"/>
    </source>
</evidence>
<dbReference type="InterPro" id="IPR036412">
    <property type="entry name" value="HAD-like_sf"/>
</dbReference>
<evidence type="ECO:0000313" key="3">
    <source>
        <dbReference type="Proteomes" id="UP001189429"/>
    </source>
</evidence>
<protein>
    <recommendedName>
        <fullName evidence="4">Magnesium-dependent phosphatase 1</fullName>
    </recommendedName>
</protein>